<keyword evidence="2" id="KW-0489">Methyltransferase</keyword>
<gene>
    <name evidence="2" type="ORF">K933_11186</name>
</gene>
<comment type="caution">
    <text evidence="2">The sequence shown here is derived from an EMBL/GenBank/DDBJ whole genome shotgun (WGS) entry which is preliminary data.</text>
</comment>
<proteinExistence type="predicted"/>
<name>V4HD75_9EURY</name>
<keyword evidence="3" id="KW-1185">Reference proteome</keyword>
<dbReference type="Proteomes" id="UP000017840">
    <property type="component" value="Unassembled WGS sequence"/>
</dbReference>
<dbReference type="InterPro" id="IPR029063">
    <property type="entry name" value="SAM-dependent_MTases_sf"/>
</dbReference>
<keyword evidence="2" id="KW-0808">Transferase</keyword>
<dbReference type="EMBL" id="ASGZ01000036">
    <property type="protein sequence ID" value="ESP88018.1"/>
    <property type="molecule type" value="Genomic_DNA"/>
</dbReference>
<dbReference type="InterPro" id="IPR041698">
    <property type="entry name" value="Methyltransf_25"/>
</dbReference>
<dbReference type="Gene3D" id="2.20.130.10">
    <property type="entry name" value="CAC2371-like domains"/>
    <property type="match status" value="1"/>
</dbReference>
<dbReference type="Pfam" id="PF13649">
    <property type="entry name" value="Methyltransf_25"/>
    <property type="match status" value="1"/>
</dbReference>
<reference evidence="2 3" key="1">
    <citation type="journal article" date="2013" name="Genome Announc.">
        <title>Draft Genome Sequence of 'Candidatus Halobonum tyrrellensis' Strain G22, Isolated from the Hypersaline Waters of Lake Tyrrell, Australia.</title>
        <authorList>
            <person name="Ugalde J.A."/>
            <person name="Narasingarao P."/>
            <person name="Kuo S."/>
            <person name="Podell S."/>
            <person name="Allen E.E."/>
        </authorList>
    </citation>
    <scope>NUCLEOTIDE SEQUENCE [LARGE SCALE GENOMIC DNA]</scope>
    <source>
        <strain evidence="2 3">G22</strain>
    </source>
</reference>
<dbReference type="GO" id="GO:0032259">
    <property type="term" value="P:methylation"/>
    <property type="evidence" value="ECO:0007669"/>
    <property type="project" value="UniProtKB-KW"/>
</dbReference>
<evidence type="ECO:0000313" key="2">
    <source>
        <dbReference type="EMBL" id="ESP88018.1"/>
    </source>
</evidence>
<dbReference type="eggNOG" id="arCOG01791">
    <property type="taxonomic scope" value="Archaea"/>
</dbReference>
<protein>
    <submittedName>
        <fullName evidence="2">Type 12 methyltransferase</fullName>
    </submittedName>
</protein>
<feature type="domain" description="Methyltransferase" evidence="1">
    <location>
        <begin position="40"/>
        <end position="134"/>
    </location>
</feature>
<accession>V4HD75</accession>
<dbReference type="STRING" id="1324957.K933_11186"/>
<dbReference type="SUPFAM" id="SSF53335">
    <property type="entry name" value="S-adenosyl-L-methionine-dependent methyltransferases"/>
    <property type="match status" value="1"/>
</dbReference>
<dbReference type="Gene3D" id="3.40.50.150">
    <property type="entry name" value="Vaccinia Virus protein VP39"/>
    <property type="match status" value="1"/>
</dbReference>
<evidence type="ECO:0000259" key="1">
    <source>
        <dbReference type="Pfam" id="PF13649"/>
    </source>
</evidence>
<evidence type="ECO:0000313" key="3">
    <source>
        <dbReference type="Proteomes" id="UP000017840"/>
    </source>
</evidence>
<dbReference type="OrthoDB" id="147504at2157"/>
<dbReference type="AlphaFoldDB" id="V4HD75"/>
<sequence>MVDGAHPSQPELYDLQHADAERGDVPFYVERAREADGPTLELACGTGRVHLELLRAGVDVDGVDVDPDSLDRLRAKARAAGLSPSVRESDMRDPTVDRTYGLVVCPFNAIQHATTLADLRATLAGAHGALSPGGRFVFDVFVPRFDVIRETYGEWREESVEYDGREYRVRSRTRVTDHAEQLFTVETELRTAAGETVRREAHEIAMLPRRLVRLLADGSPFASASVAGGFDGRPLGADDRTQVWTLEKAE</sequence>
<dbReference type="GO" id="GO:0008168">
    <property type="term" value="F:methyltransferase activity"/>
    <property type="evidence" value="ECO:0007669"/>
    <property type="project" value="UniProtKB-KW"/>
</dbReference>
<organism evidence="2 3">
    <name type="scientific">Candidatus Halobonum tyrrellensis G22</name>
    <dbReference type="NCBI Taxonomy" id="1324957"/>
    <lineage>
        <taxon>Archaea</taxon>
        <taxon>Methanobacteriati</taxon>
        <taxon>Methanobacteriota</taxon>
        <taxon>Stenosarchaea group</taxon>
        <taxon>Halobacteria</taxon>
        <taxon>Halobacteriales</taxon>
        <taxon>Haloferacaceae</taxon>
        <taxon>Candidatus Halobonum</taxon>
    </lineage>
</organism>
<dbReference type="RefSeq" id="WP_023394817.1">
    <property type="nucleotide sequence ID" value="NZ_ASGZ01000036.1"/>
</dbReference>